<sequence>MMERVEKFIKAIAVFMLCFFVMVIGLMLWISHIMSQDKDLVKNNSLKNAIIEQNDLVFEIQEGYASGLDIGYDSQTVYSQGLGKKVSKLTIENYPSMIHDKKIYHFMLYQYELGGHGFSGFDFCINNKKVFYGKNIKNCLKDDGLD</sequence>
<dbReference type="RefSeq" id="WP_143821943.1">
    <property type="nucleotide sequence ID" value="NZ_JARDJM010000029.1"/>
</dbReference>
<evidence type="ECO:0000313" key="3">
    <source>
        <dbReference type="Proteomes" id="UP000254107"/>
    </source>
</evidence>
<keyword evidence="1" id="KW-0812">Transmembrane</keyword>
<proteinExistence type="predicted"/>
<dbReference type="GeneID" id="302270606"/>
<keyword evidence="1" id="KW-1133">Transmembrane helix</keyword>
<evidence type="ECO:0000313" key="2">
    <source>
        <dbReference type="EMBL" id="STZ00657.1"/>
    </source>
</evidence>
<keyword evidence="3" id="KW-1185">Reference proteome</keyword>
<dbReference type="EMBL" id="UGQC01000001">
    <property type="protein sequence ID" value="STZ00657.1"/>
    <property type="molecule type" value="Genomic_DNA"/>
</dbReference>
<reference evidence="2 3" key="1">
    <citation type="submission" date="2018-06" db="EMBL/GenBank/DDBJ databases">
        <authorList>
            <consortium name="Pathogen Informatics"/>
            <person name="Doyle S."/>
        </authorList>
    </citation>
    <scope>NUCLEOTIDE SEQUENCE [LARGE SCALE GENOMIC DNA]</scope>
    <source>
        <strain evidence="2 3">NCTC7911</strain>
    </source>
</reference>
<dbReference type="Proteomes" id="UP000254107">
    <property type="component" value="Unassembled WGS sequence"/>
</dbReference>
<feature type="transmembrane region" description="Helical" evidence="1">
    <location>
        <begin position="12"/>
        <end position="30"/>
    </location>
</feature>
<protein>
    <submittedName>
        <fullName evidence="2">Uncharacterized protein</fullName>
    </submittedName>
</protein>
<evidence type="ECO:0000256" key="1">
    <source>
        <dbReference type="SAM" id="Phobius"/>
    </source>
</evidence>
<keyword evidence="1" id="KW-0472">Membrane</keyword>
<dbReference type="AlphaFoldDB" id="A0A378QID9"/>
<accession>A0A378QID9</accession>
<organism evidence="2 3">
    <name type="scientific">Moraxella lacunata</name>
    <dbReference type="NCBI Taxonomy" id="477"/>
    <lineage>
        <taxon>Bacteria</taxon>
        <taxon>Pseudomonadati</taxon>
        <taxon>Pseudomonadota</taxon>
        <taxon>Gammaproteobacteria</taxon>
        <taxon>Moraxellales</taxon>
        <taxon>Moraxellaceae</taxon>
        <taxon>Moraxella</taxon>
    </lineage>
</organism>
<name>A0A378QID9_MORLA</name>
<gene>
    <name evidence="2" type="ORF">NCTC7911_02067</name>
</gene>